<reference evidence="1 2" key="1">
    <citation type="submission" date="2015-09" db="EMBL/GenBank/DDBJ databases">
        <authorList>
            <consortium name="Pathogen Informatics"/>
        </authorList>
    </citation>
    <scope>NUCLEOTIDE SEQUENCE [LARGE SCALE GENOMIC DNA]</scope>
    <source>
        <strain evidence="1 2">2789STDY5608838</strain>
    </source>
</reference>
<dbReference type="AlphaFoldDB" id="A0A174ACD5"/>
<gene>
    <name evidence="1" type="ORF">ERS852395_01515</name>
</gene>
<dbReference type="Proteomes" id="UP000095447">
    <property type="component" value="Unassembled WGS sequence"/>
</dbReference>
<dbReference type="EMBL" id="CYZA01000006">
    <property type="protein sequence ID" value="CUN85136.1"/>
    <property type="molecule type" value="Genomic_DNA"/>
</dbReference>
<evidence type="ECO:0000313" key="2">
    <source>
        <dbReference type="Proteomes" id="UP000095447"/>
    </source>
</evidence>
<organism evidence="1 2">
    <name type="scientific">Blautia obeum</name>
    <dbReference type="NCBI Taxonomy" id="40520"/>
    <lineage>
        <taxon>Bacteria</taxon>
        <taxon>Bacillati</taxon>
        <taxon>Bacillota</taxon>
        <taxon>Clostridia</taxon>
        <taxon>Lachnospirales</taxon>
        <taxon>Lachnospiraceae</taxon>
        <taxon>Blautia</taxon>
    </lineage>
</organism>
<protein>
    <submittedName>
        <fullName evidence="1">Uncharacterized protein</fullName>
    </submittedName>
</protein>
<proteinExistence type="predicted"/>
<sequence length="171" mass="19347">MEINILEFVKEYKENPVGALEKLEVENYVPFATKRALIDTVIESIIEYDTSLLTYEPMNKHLNFSLTCVVIYTNLTYEDEEGLDAYDALVSSGLLDKIIEMIGVDYGDMVAMFEETLSARISFTNSMSNRLSALFGILENVFKEATPEQLDYLRKLADVKDGDNSTVKKAD</sequence>
<evidence type="ECO:0000313" key="1">
    <source>
        <dbReference type="EMBL" id="CUN85136.1"/>
    </source>
</evidence>
<accession>A0A174ACD5</accession>
<dbReference type="RefSeq" id="WP_055053255.1">
    <property type="nucleotide sequence ID" value="NZ_CYZA01000006.1"/>
</dbReference>
<name>A0A174ACD5_9FIRM</name>